<keyword evidence="3" id="KW-1185">Reference proteome</keyword>
<evidence type="ECO:0000256" key="1">
    <source>
        <dbReference type="SAM" id="MobiDB-lite"/>
    </source>
</evidence>
<dbReference type="EMBL" id="JANPWB010000007">
    <property type="protein sequence ID" value="KAJ1172328.1"/>
    <property type="molecule type" value="Genomic_DNA"/>
</dbReference>
<sequence length="110" mass="11925">MSVCLYALTAPGPSENVGFAGGHRRRMPARGRQGEGPRSAPVPGTPVPWAGTRGECSGCPRGFALCRPGRCIRRKELRTAARKTPNLPPHHCVRRRSESLDPSGTEREPQ</sequence>
<protein>
    <submittedName>
        <fullName evidence="2">Uncharacterized protein</fullName>
    </submittedName>
</protein>
<organism evidence="2 3">
    <name type="scientific">Pleurodeles waltl</name>
    <name type="common">Iberian ribbed newt</name>
    <dbReference type="NCBI Taxonomy" id="8319"/>
    <lineage>
        <taxon>Eukaryota</taxon>
        <taxon>Metazoa</taxon>
        <taxon>Chordata</taxon>
        <taxon>Craniata</taxon>
        <taxon>Vertebrata</taxon>
        <taxon>Euteleostomi</taxon>
        <taxon>Amphibia</taxon>
        <taxon>Batrachia</taxon>
        <taxon>Caudata</taxon>
        <taxon>Salamandroidea</taxon>
        <taxon>Salamandridae</taxon>
        <taxon>Pleurodelinae</taxon>
        <taxon>Pleurodeles</taxon>
    </lineage>
</organism>
<reference evidence="2" key="1">
    <citation type="journal article" date="2022" name="bioRxiv">
        <title>Sequencing and chromosome-scale assembly of the giantPleurodeles waltlgenome.</title>
        <authorList>
            <person name="Brown T."/>
            <person name="Elewa A."/>
            <person name="Iarovenko S."/>
            <person name="Subramanian E."/>
            <person name="Araus A.J."/>
            <person name="Petzold A."/>
            <person name="Susuki M."/>
            <person name="Suzuki K.-i.T."/>
            <person name="Hayashi T."/>
            <person name="Toyoda A."/>
            <person name="Oliveira C."/>
            <person name="Osipova E."/>
            <person name="Leigh N.D."/>
            <person name="Simon A."/>
            <person name="Yun M.H."/>
        </authorList>
    </citation>
    <scope>NUCLEOTIDE SEQUENCE</scope>
    <source>
        <strain evidence="2">20211129_DDA</strain>
        <tissue evidence="2">Liver</tissue>
    </source>
</reference>
<proteinExistence type="predicted"/>
<dbReference type="AlphaFoldDB" id="A0AAV7T8U7"/>
<gene>
    <name evidence="2" type="ORF">NDU88_004175</name>
</gene>
<feature type="compositionally biased region" description="Basic and acidic residues" evidence="1">
    <location>
        <begin position="95"/>
        <end position="110"/>
    </location>
</feature>
<feature type="region of interest" description="Disordered" evidence="1">
    <location>
        <begin position="80"/>
        <end position="110"/>
    </location>
</feature>
<comment type="caution">
    <text evidence="2">The sequence shown here is derived from an EMBL/GenBank/DDBJ whole genome shotgun (WGS) entry which is preliminary data.</text>
</comment>
<evidence type="ECO:0000313" key="2">
    <source>
        <dbReference type="EMBL" id="KAJ1172328.1"/>
    </source>
</evidence>
<name>A0AAV7T8U7_PLEWA</name>
<feature type="region of interest" description="Disordered" evidence="1">
    <location>
        <begin position="15"/>
        <end position="47"/>
    </location>
</feature>
<accession>A0AAV7T8U7</accession>
<evidence type="ECO:0000313" key="3">
    <source>
        <dbReference type="Proteomes" id="UP001066276"/>
    </source>
</evidence>
<dbReference type="Proteomes" id="UP001066276">
    <property type="component" value="Chromosome 4_1"/>
</dbReference>